<sequence>MKDIFNKQFEELKAALQPIKGEAMETDTESKLLKKIEEQSEIIISLRQALQIKQDVATQETQKDADPELCSAYNNFVTFITHVKNLKITDALRTVPNSIASLITFLFTLLDTKLVNQSKFTPSFNRNRSTTTNRHSTELQIIQPTSTWRFGDGLLLASVNSILHEALPKIVLFINHTLILTLVDTGASINVISSRIFRQLPSTTVLEISCNDATATSANGTKLLLSQLAVIKLPIDNATYTITCYVSPKIDHDLILGRPGLEAIGDLKISWAKDAIQIGEHNLQLRNTYLLALDEEVILEPRSHNILTPSIRHAPPSIEKEHVFLIFDPYIKGTSALITYQQVNLVFYNKINLLIDNCGNNPVKLPRNTILGHVALVEKINC</sequence>
<dbReference type="InterPro" id="IPR021109">
    <property type="entry name" value="Peptidase_aspartic_dom_sf"/>
</dbReference>
<dbReference type="Gene3D" id="2.40.70.10">
    <property type="entry name" value="Acid Proteases"/>
    <property type="match status" value="1"/>
</dbReference>
<evidence type="ECO:0000313" key="2">
    <source>
        <dbReference type="WBParaSite" id="SPAL_0000008400.1"/>
    </source>
</evidence>
<dbReference type="Proteomes" id="UP000046392">
    <property type="component" value="Unplaced"/>
</dbReference>
<dbReference type="STRING" id="174720.A0A0N5B1Y2"/>
<dbReference type="SUPFAM" id="SSF50630">
    <property type="entry name" value="Acid proteases"/>
    <property type="match status" value="1"/>
</dbReference>
<dbReference type="WBParaSite" id="SPAL_0000008400.1">
    <property type="protein sequence ID" value="SPAL_0000008400.1"/>
    <property type="gene ID" value="SPAL_0000008400"/>
</dbReference>
<dbReference type="AlphaFoldDB" id="A0A0N5B1Y2"/>
<protein>
    <submittedName>
        <fullName evidence="2">Peptidase A2 domain-containing protein</fullName>
    </submittedName>
</protein>
<keyword evidence="1" id="KW-1185">Reference proteome</keyword>
<organism evidence="1 2">
    <name type="scientific">Strongyloides papillosus</name>
    <name type="common">Intestinal threadworm</name>
    <dbReference type="NCBI Taxonomy" id="174720"/>
    <lineage>
        <taxon>Eukaryota</taxon>
        <taxon>Metazoa</taxon>
        <taxon>Ecdysozoa</taxon>
        <taxon>Nematoda</taxon>
        <taxon>Chromadorea</taxon>
        <taxon>Rhabditida</taxon>
        <taxon>Tylenchina</taxon>
        <taxon>Panagrolaimomorpha</taxon>
        <taxon>Strongyloidoidea</taxon>
        <taxon>Strongyloididae</taxon>
        <taxon>Strongyloides</taxon>
    </lineage>
</organism>
<name>A0A0N5B1Y2_STREA</name>
<dbReference type="CDD" id="cd00303">
    <property type="entry name" value="retropepsin_like"/>
    <property type="match status" value="1"/>
</dbReference>
<proteinExistence type="predicted"/>
<accession>A0A0N5B1Y2</accession>
<reference evidence="2" key="1">
    <citation type="submission" date="2017-02" db="UniProtKB">
        <authorList>
            <consortium name="WormBaseParasite"/>
        </authorList>
    </citation>
    <scope>IDENTIFICATION</scope>
</reference>
<evidence type="ECO:0000313" key="1">
    <source>
        <dbReference type="Proteomes" id="UP000046392"/>
    </source>
</evidence>